<keyword evidence="3" id="KW-1185">Reference proteome</keyword>
<reference evidence="2" key="1">
    <citation type="journal article" date="2020" name="Stud. Mycol.">
        <title>101 Dothideomycetes genomes: a test case for predicting lifestyles and emergence of pathogens.</title>
        <authorList>
            <person name="Haridas S."/>
            <person name="Albert R."/>
            <person name="Binder M."/>
            <person name="Bloem J."/>
            <person name="Labutti K."/>
            <person name="Salamov A."/>
            <person name="Andreopoulos B."/>
            <person name="Baker S."/>
            <person name="Barry K."/>
            <person name="Bills G."/>
            <person name="Bluhm B."/>
            <person name="Cannon C."/>
            <person name="Castanera R."/>
            <person name="Culley D."/>
            <person name="Daum C."/>
            <person name="Ezra D."/>
            <person name="Gonzalez J."/>
            <person name="Henrissat B."/>
            <person name="Kuo A."/>
            <person name="Liang C."/>
            <person name="Lipzen A."/>
            <person name="Lutzoni F."/>
            <person name="Magnuson J."/>
            <person name="Mondo S."/>
            <person name="Nolan M."/>
            <person name="Ohm R."/>
            <person name="Pangilinan J."/>
            <person name="Park H.-J."/>
            <person name="Ramirez L."/>
            <person name="Alfaro M."/>
            <person name="Sun H."/>
            <person name="Tritt A."/>
            <person name="Yoshinaga Y."/>
            <person name="Zwiers L.-H."/>
            <person name="Turgeon B."/>
            <person name="Goodwin S."/>
            <person name="Spatafora J."/>
            <person name="Crous P."/>
            <person name="Grigoriev I."/>
        </authorList>
    </citation>
    <scope>NUCLEOTIDE SEQUENCE</scope>
    <source>
        <strain evidence="2">CBS 121410</strain>
    </source>
</reference>
<accession>A0A9P4HMK5</accession>
<sequence>MRFSTIAALCISIAATAIAAPMADPAIASGGLAGQCNNSDGCSGTAGGAAGNLSGGCSGDTCSGAAAGSTKRDIEAVEIEERAISNSYTCSGAGCKGGLSDGIAIPINTKEKRQATNSNQYSCKGLHCQVSAAGAVTAPTAVVQSSPTKVRRDQSLVANASGQATGACDNTGSANTPQCSGTLSGTFDPTY</sequence>
<evidence type="ECO:0000256" key="1">
    <source>
        <dbReference type="SAM" id="SignalP"/>
    </source>
</evidence>
<keyword evidence="1" id="KW-0732">Signal</keyword>
<feature type="chain" id="PRO_5040401169" evidence="1">
    <location>
        <begin position="20"/>
        <end position="191"/>
    </location>
</feature>
<comment type="caution">
    <text evidence="2">The sequence shown here is derived from an EMBL/GenBank/DDBJ whole genome shotgun (WGS) entry which is preliminary data.</text>
</comment>
<gene>
    <name evidence="2" type="ORF">K490DRAFT_60606</name>
</gene>
<dbReference type="AlphaFoldDB" id="A0A9P4HMK5"/>
<organism evidence="2 3">
    <name type="scientific">Saccharata proteae CBS 121410</name>
    <dbReference type="NCBI Taxonomy" id="1314787"/>
    <lineage>
        <taxon>Eukaryota</taxon>
        <taxon>Fungi</taxon>
        <taxon>Dikarya</taxon>
        <taxon>Ascomycota</taxon>
        <taxon>Pezizomycotina</taxon>
        <taxon>Dothideomycetes</taxon>
        <taxon>Dothideomycetes incertae sedis</taxon>
        <taxon>Botryosphaeriales</taxon>
        <taxon>Saccharataceae</taxon>
        <taxon>Saccharata</taxon>
    </lineage>
</organism>
<name>A0A9P4HMK5_9PEZI</name>
<evidence type="ECO:0000313" key="2">
    <source>
        <dbReference type="EMBL" id="KAF2083298.1"/>
    </source>
</evidence>
<feature type="signal peptide" evidence="1">
    <location>
        <begin position="1"/>
        <end position="19"/>
    </location>
</feature>
<dbReference type="Proteomes" id="UP000799776">
    <property type="component" value="Unassembled WGS sequence"/>
</dbReference>
<protein>
    <submittedName>
        <fullName evidence="2">Uncharacterized protein</fullName>
    </submittedName>
</protein>
<proteinExistence type="predicted"/>
<evidence type="ECO:0000313" key="3">
    <source>
        <dbReference type="Proteomes" id="UP000799776"/>
    </source>
</evidence>
<dbReference type="EMBL" id="ML978807">
    <property type="protein sequence ID" value="KAF2083298.1"/>
    <property type="molecule type" value="Genomic_DNA"/>
</dbReference>